<keyword evidence="1" id="KW-0812">Transmembrane</keyword>
<gene>
    <name evidence="3" type="ORF">E3J48_03820</name>
</gene>
<dbReference type="EMBL" id="SOIZ01000162">
    <property type="protein sequence ID" value="TET62757.1"/>
    <property type="molecule type" value="Genomic_DNA"/>
</dbReference>
<evidence type="ECO:0000313" key="4">
    <source>
        <dbReference type="Proteomes" id="UP000319130"/>
    </source>
</evidence>
<protein>
    <recommendedName>
        <fullName evidence="5">Carboxypeptidase regulatory-like domain-containing protein</fullName>
    </recommendedName>
</protein>
<feature type="non-terminal residue" evidence="3">
    <location>
        <position position="396"/>
    </location>
</feature>
<evidence type="ECO:0000313" key="3">
    <source>
        <dbReference type="EMBL" id="TET62757.1"/>
    </source>
</evidence>
<keyword evidence="1" id="KW-0472">Membrane</keyword>
<evidence type="ECO:0008006" key="5">
    <source>
        <dbReference type="Google" id="ProtNLM"/>
    </source>
</evidence>
<comment type="caution">
    <text evidence="3">The sequence shown here is derived from an EMBL/GenBank/DDBJ whole genome shotgun (WGS) entry which is preliminary data.</text>
</comment>
<organism evidence="3 4">
    <name type="scientific">Aerophobetes bacterium</name>
    <dbReference type="NCBI Taxonomy" id="2030807"/>
    <lineage>
        <taxon>Bacteria</taxon>
        <taxon>Candidatus Aerophobota</taxon>
    </lineage>
</organism>
<name>A0A523W6Y5_UNCAE</name>
<reference evidence="3 4" key="1">
    <citation type="submission" date="2019-03" db="EMBL/GenBank/DDBJ databases">
        <title>Metabolic potential of uncultured bacteria and archaea associated with petroleum seepage in deep-sea sediments.</title>
        <authorList>
            <person name="Dong X."/>
            <person name="Hubert C."/>
        </authorList>
    </citation>
    <scope>NUCLEOTIDE SEQUENCE [LARGE SCALE GENOMIC DNA]</scope>
    <source>
        <strain evidence="3">E29_bin52</strain>
    </source>
</reference>
<dbReference type="Proteomes" id="UP000319130">
    <property type="component" value="Unassembled WGS sequence"/>
</dbReference>
<keyword evidence="1" id="KW-1133">Transmembrane helix</keyword>
<feature type="transmembrane region" description="Helical" evidence="1">
    <location>
        <begin position="309"/>
        <end position="328"/>
    </location>
</feature>
<accession>A0A523W6Y5</accession>
<dbReference type="AlphaFoldDB" id="A0A523W6Y5"/>
<keyword evidence="2" id="KW-0732">Signal</keyword>
<proteinExistence type="predicted"/>
<evidence type="ECO:0000256" key="2">
    <source>
        <dbReference type="SAM" id="SignalP"/>
    </source>
</evidence>
<feature type="signal peptide" evidence="2">
    <location>
        <begin position="1"/>
        <end position="26"/>
    </location>
</feature>
<sequence length="396" mass="44021">MAKDHKKLGLLLGSCLILILCAGDLAAQTKDSAKGLIKGAITNKTPAGGEVKNEEIILQVNKDGSEIEKLSTQTNSSGGFEFENLSTDRDYSYYLSLNYQGGEYLSDTVSFDDQPGPIILNLTVYDSTASDEKVKIEMDHIIIRKAEEGSLLVGETLVFNNTGDKTYIGEKNDSSGNNETLKISLPGGFHDLEYVQGLMSCCVKPTKEGIIDSMDLKPGRKTVAIRYRLNYSSKSYLFSRILDYKTTAFYFVVPEVFKVSSDNLILEGPLELGGKTYVALGLEKEMPPRSKITAKISGLPSPGWKFTQVAIIGLISFFVVIGFTYTLVRKNKVTKDQVSSKRTKSPRTKEDLEAEKKTLFSLIAYLDDQFEVKEIPEHLHPEMRIAYKEKLVKIIE</sequence>
<feature type="chain" id="PRO_5021799159" description="Carboxypeptidase regulatory-like domain-containing protein" evidence="2">
    <location>
        <begin position="27"/>
        <end position="396"/>
    </location>
</feature>
<evidence type="ECO:0000256" key="1">
    <source>
        <dbReference type="SAM" id="Phobius"/>
    </source>
</evidence>